<organism evidence="5 6">
    <name type="scientific">Caminibacter mediatlanticus TB-2</name>
    <dbReference type="NCBI Taxonomy" id="391592"/>
    <lineage>
        <taxon>Bacteria</taxon>
        <taxon>Pseudomonadati</taxon>
        <taxon>Campylobacterota</taxon>
        <taxon>Epsilonproteobacteria</taxon>
        <taxon>Nautiliales</taxon>
        <taxon>Nautiliaceae</taxon>
        <taxon>Caminibacter</taxon>
    </lineage>
</organism>
<dbReference type="PROSITE" id="PS00092">
    <property type="entry name" value="N6_MTASE"/>
    <property type="match status" value="1"/>
</dbReference>
<accession>A0AAI9AJ24</accession>
<evidence type="ECO:0000256" key="3">
    <source>
        <dbReference type="ARBA" id="ARBA00022679"/>
    </source>
</evidence>
<name>A0AAI9AJ24_9BACT</name>
<dbReference type="InterPro" id="IPR001091">
    <property type="entry name" value="RM_Methyltransferase"/>
</dbReference>
<reference evidence="5 6" key="1">
    <citation type="journal article" date="2011" name="Stand. Genomic Sci.">
        <title>Draft genome sequence of Caminibacter mediatlanticus strain TB-2, an epsilonproteobacterium isolated from a deep-sea hydrothermal vent.</title>
        <authorList>
            <person name="Giovannelli D."/>
            <person name="Ferriera S."/>
            <person name="Johnson J."/>
            <person name="Kravitz S."/>
            <person name="Perez-Rodriguez I."/>
            <person name="Ricci J."/>
            <person name="O'Brien C."/>
            <person name="Voordeckers J.W."/>
            <person name="Bini E."/>
            <person name="Vetriani C."/>
        </authorList>
    </citation>
    <scope>NUCLEOTIDE SEQUENCE [LARGE SCALE GENOMIC DNA]</scope>
    <source>
        <strain evidence="5 6">TB-2</strain>
    </source>
</reference>
<dbReference type="InterPro" id="IPR002941">
    <property type="entry name" value="DNA_methylase_N4/N6"/>
</dbReference>
<dbReference type="RefSeq" id="WP_007473265.1">
    <property type="nucleotide sequence ID" value="NZ_ABCJ01000001.1"/>
</dbReference>
<keyword evidence="3" id="KW-0808">Transferase</keyword>
<dbReference type="Pfam" id="PF01555">
    <property type="entry name" value="N6_N4_Mtase"/>
    <property type="match status" value="1"/>
</dbReference>
<protein>
    <submittedName>
        <fullName evidence="5">Adenine-specific DNA methylase</fullName>
    </submittedName>
</protein>
<evidence type="ECO:0000256" key="1">
    <source>
        <dbReference type="ARBA" id="ARBA00006594"/>
    </source>
</evidence>
<dbReference type="GO" id="GO:0003677">
    <property type="term" value="F:DNA binding"/>
    <property type="evidence" value="ECO:0007669"/>
    <property type="project" value="InterPro"/>
</dbReference>
<dbReference type="EMBL" id="ABCJ01000001">
    <property type="protein sequence ID" value="EDM24384.1"/>
    <property type="molecule type" value="Genomic_DNA"/>
</dbReference>
<dbReference type="SUPFAM" id="SSF53335">
    <property type="entry name" value="S-adenosyl-L-methionine-dependent methyltransferases"/>
    <property type="match status" value="1"/>
</dbReference>
<dbReference type="REBASE" id="47191">
    <property type="entry name" value="M.CmeTB2ORF2673P"/>
</dbReference>
<evidence type="ECO:0000259" key="4">
    <source>
        <dbReference type="Pfam" id="PF01555"/>
    </source>
</evidence>
<dbReference type="GO" id="GO:0032259">
    <property type="term" value="P:methylation"/>
    <property type="evidence" value="ECO:0007669"/>
    <property type="project" value="UniProtKB-KW"/>
</dbReference>
<dbReference type="AlphaFoldDB" id="A0AAI9AJ24"/>
<proteinExistence type="inferred from homology"/>
<gene>
    <name evidence="5" type="ORF">CMTB2_02673</name>
</gene>
<dbReference type="Proteomes" id="UP000003288">
    <property type="component" value="Unassembled WGS sequence"/>
</dbReference>
<evidence type="ECO:0000256" key="2">
    <source>
        <dbReference type="ARBA" id="ARBA00022603"/>
    </source>
</evidence>
<sequence>MIGDRFGNEKKEIEFLFSNYDEKDRKLTFLVRYKTNQKYDELKTITGENSPKKAREEILNNIEKYKNIVFNQNYVFKNLDKFKNRGKIPDKFEMIINEKSNDKLLKDLKITLTIKEYKDIKKLVNINEDILNKAFKTYKKQTSVDYFIHKNARSFLKEQFDLYMYNFLNDIDSIFDEKSLKELQKVKQIAYELIDKIADFEDELKKVYLKPRFALNSNYVITKDRLKKYDVLKLFLQHKGIDEQIKEWKELKLVEEDFDISKIDDEKYEFLPYDTKYFKDIEINLLEKIDNIEDELDGKLIKSENFQALNTLLPKCKNSIDLIYIDPPYNAPSSEIVYLNNFKHSTWLTMMENRISLSKSFLKKDGIFECAIDDNERDKLNNLLVSIYLEENFISSLCVIQNPGGRSDDKFIAYTHEYCLLYANNKNKLTFNKLRKENFKGKINLNPFRRGGSNSTIDKRPNLHYPIYFSIEENKISLKKEKENMIKILPIDTNGIKRVWRWGKQTLKENLDKVVVRKINGRFDVFIKEVEKEFVKPKSLWNKSNYAGSTGTLILKNMELEFDFPKSPFLLYDLFSLIKNEKFVVLDFFAGSGTTADAVIRLNKDDGGSRKFLLIEMGEHFYNVILPRLKKLCVSLNYKEGYPKDRDGNSLFFKYYELEQFEDILKKAKYKNNLEVSPKMSYATNIDFENEKLFYAFEKLYPNIDIAETISNLIGEKIIKITKDKIVLENSEYDLNDLTFENYPELKPLIYWS</sequence>
<dbReference type="PRINTS" id="PR00508">
    <property type="entry name" value="S21N4MTFRASE"/>
</dbReference>
<comment type="similarity">
    <text evidence="1">Belongs to the N(4)/N(6)-methyltransferase family.</text>
</comment>
<dbReference type="GO" id="GO:0008170">
    <property type="term" value="F:N-methyltransferase activity"/>
    <property type="evidence" value="ECO:0007669"/>
    <property type="project" value="InterPro"/>
</dbReference>
<evidence type="ECO:0000313" key="5">
    <source>
        <dbReference type="EMBL" id="EDM24384.1"/>
    </source>
</evidence>
<dbReference type="InterPro" id="IPR029063">
    <property type="entry name" value="SAM-dependent_MTases_sf"/>
</dbReference>
<feature type="domain" description="DNA methylase N-4/N-6" evidence="4">
    <location>
        <begin position="320"/>
        <end position="625"/>
    </location>
</feature>
<dbReference type="Gene3D" id="3.40.50.150">
    <property type="entry name" value="Vaccinia Virus protein VP39"/>
    <property type="match status" value="1"/>
</dbReference>
<comment type="caution">
    <text evidence="5">The sequence shown here is derived from an EMBL/GenBank/DDBJ whole genome shotgun (WGS) entry which is preliminary data.</text>
</comment>
<dbReference type="InterPro" id="IPR002052">
    <property type="entry name" value="DNA_methylase_N6_adenine_CS"/>
</dbReference>
<evidence type="ECO:0000313" key="6">
    <source>
        <dbReference type="Proteomes" id="UP000003288"/>
    </source>
</evidence>
<keyword evidence="2 5" id="KW-0489">Methyltransferase</keyword>